<dbReference type="PANTHER" id="PTHR44216:SF3">
    <property type="entry name" value="PROTEIN O-MANNOSYL-TRANSFERASE TMTC2"/>
    <property type="match status" value="1"/>
</dbReference>
<evidence type="ECO:0000256" key="8">
    <source>
        <dbReference type="ARBA" id="ARBA00022692"/>
    </source>
</evidence>
<evidence type="ECO:0000256" key="1">
    <source>
        <dbReference type="ARBA" id="ARBA00003582"/>
    </source>
</evidence>
<keyword evidence="12 17" id="KW-1133">Transmembrane helix</keyword>
<evidence type="ECO:0000256" key="5">
    <source>
        <dbReference type="ARBA" id="ARBA00007882"/>
    </source>
</evidence>
<evidence type="ECO:0000256" key="6">
    <source>
        <dbReference type="ARBA" id="ARBA00012839"/>
    </source>
</evidence>
<comment type="pathway">
    <text evidence="4">Protein modification; protein glycosylation.</text>
</comment>
<keyword evidence="20" id="KW-1185">Reference proteome</keyword>
<comment type="subcellular location">
    <subcellularLocation>
        <location evidence="3">Endoplasmic reticulum</location>
    </subcellularLocation>
    <subcellularLocation>
        <location evidence="2">Membrane</location>
        <topology evidence="2">Multi-pass membrane protein</topology>
    </subcellularLocation>
</comment>
<dbReference type="PANTHER" id="PTHR44216">
    <property type="entry name" value="PROTEIN O-MANNOSYL-TRANSFERASE TMTC2"/>
    <property type="match status" value="1"/>
</dbReference>
<gene>
    <name evidence="19" type="ORF">OTU49_012799</name>
</gene>
<evidence type="ECO:0000256" key="4">
    <source>
        <dbReference type="ARBA" id="ARBA00004922"/>
    </source>
</evidence>
<dbReference type="AlphaFoldDB" id="A0AAW0VWX0"/>
<feature type="repeat" description="TPR" evidence="16">
    <location>
        <begin position="251"/>
        <end position="284"/>
    </location>
</feature>
<dbReference type="EMBL" id="JARKIK010000101">
    <property type="protein sequence ID" value="KAK8721395.1"/>
    <property type="molecule type" value="Genomic_DNA"/>
</dbReference>
<evidence type="ECO:0000256" key="7">
    <source>
        <dbReference type="ARBA" id="ARBA00022679"/>
    </source>
</evidence>
<dbReference type="InterPro" id="IPR052384">
    <property type="entry name" value="TMTC_O-mannosyltransferase"/>
</dbReference>
<proteinExistence type="inferred from homology"/>
<evidence type="ECO:0000256" key="12">
    <source>
        <dbReference type="ARBA" id="ARBA00022989"/>
    </source>
</evidence>
<protein>
    <recommendedName>
        <fullName evidence="6">dolichyl-phosphate-mannose--protein mannosyltransferase</fullName>
        <ecNumber evidence="6">2.4.1.109</ecNumber>
    </recommendedName>
</protein>
<dbReference type="SMART" id="SM00028">
    <property type="entry name" value="TPR"/>
    <property type="match status" value="5"/>
</dbReference>
<evidence type="ECO:0000256" key="10">
    <source>
        <dbReference type="ARBA" id="ARBA00022803"/>
    </source>
</evidence>
<evidence type="ECO:0000256" key="3">
    <source>
        <dbReference type="ARBA" id="ARBA00004240"/>
    </source>
</evidence>
<feature type="transmembrane region" description="Helical" evidence="17">
    <location>
        <begin position="203"/>
        <end position="224"/>
    </location>
</feature>
<evidence type="ECO:0000313" key="20">
    <source>
        <dbReference type="Proteomes" id="UP001445076"/>
    </source>
</evidence>
<dbReference type="SUPFAM" id="SSF48452">
    <property type="entry name" value="TPR-like"/>
    <property type="match status" value="1"/>
</dbReference>
<dbReference type="Pfam" id="PF13174">
    <property type="entry name" value="TPR_6"/>
    <property type="match status" value="1"/>
</dbReference>
<keyword evidence="11" id="KW-0256">Endoplasmic reticulum</keyword>
<dbReference type="EC" id="2.4.1.109" evidence="6"/>
<evidence type="ECO:0000259" key="18">
    <source>
        <dbReference type="Pfam" id="PF08409"/>
    </source>
</evidence>
<dbReference type="InterPro" id="IPR019734">
    <property type="entry name" value="TPR_rpt"/>
</dbReference>
<feature type="transmembrane region" description="Helical" evidence="17">
    <location>
        <begin position="65"/>
        <end position="83"/>
    </location>
</feature>
<evidence type="ECO:0000256" key="17">
    <source>
        <dbReference type="SAM" id="Phobius"/>
    </source>
</evidence>
<comment type="catalytic activity">
    <reaction evidence="15">
        <text>a di-trans,poly-cis-dolichyl beta-D-mannosyl phosphate + L-seryl-[protein] = 3-O-(alpha-D-mannosyl)-L-seryl-[protein] + a di-trans,poly-cis-dolichyl phosphate + H(+)</text>
        <dbReference type="Rhea" id="RHEA:17377"/>
        <dbReference type="Rhea" id="RHEA-COMP:9863"/>
        <dbReference type="Rhea" id="RHEA-COMP:13546"/>
        <dbReference type="Rhea" id="RHEA-COMP:19498"/>
        <dbReference type="Rhea" id="RHEA-COMP:19501"/>
        <dbReference type="ChEBI" id="CHEBI:15378"/>
        <dbReference type="ChEBI" id="CHEBI:29999"/>
        <dbReference type="ChEBI" id="CHEBI:57683"/>
        <dbReference type="ChEBI" id="CHEBI:58211"/>
        <dbReference type="ChEBI" id="CHEBI:137321"/>
        <dbReference type="EC" id="2.4.1.109"/>
    </reaction>
</comment>
<keyword evidence="10 16" id="KW-0802">TPR repeat</keyword>
<name>A0AAW0VWX0_CHEQU</name>
<dbReference type="PROSITE" id="PS50005">
    <property type="entry name" value="TPR"/>
    <property type="match status" value="2"/>
</dbReference>
<organism evidence="19 20">
    <name type="scientific">Cherax quadricarinatus</name>
    <name type="common">Australian red claw crayfish</name>
    <dbReference type="NCBI Taxonomy" id="27406"/>
    <lineage>
        <taxon>Eukaryota</taxon>
        <taxon>Metazoa</taxon>
        <taxon>Ecdysozoa</taxon>
        <taxon>Arthropoda</taxon>
        <taxon>Crustacea</taxon>
        <taxon>Multicrustacea</taxon>
        <taxon>Malacostraca</taxon>
        <taxon>Eumalacostraca</taxon>
        <taxon>Eucarida</taxon>
        <taxon>Decapoda</taxon>
        <taxon>Pleocyemata</taxon>
        <taxon>Astacidea</taxon>
        <taxon>Parastacoidea</taxon>
        <taxon>Parastacidae</taxon>
        <taxon>Cherax</taxon>
    </lineage>
</organism>
<evidence type="ECO:0000313" key="19">
    <source>
        <dbReference type="EMBL" id="KAK8721395.1"/>
    </source>
</evidence>
<accession>A0AAW0VWX0</accession>
<feature type="domain" description="DUF1736" evidence="18">
    <location>
        <begin position="2"/>
        <end position="71"/>
    </location>
</feature>
<feature type="transmembrane region" description="Helical" evidence="17">
    <location>
        <begin position="163"/>
        <end position="182"/>
    </location>
</feature>
<evidence type="ECO:0000256" key="13">
    <source>
        <dbReference type="ARBA" id="ARBA00023136"/>
    </source>
</evidence>
<keyword evidence="9" id="KW-0677">Repeat</keyword>
<feature type="transmembrane region" description="Helical" evidence="17">
    <location>
        <begin position="132"/>
        <end position="157"/>
    </location>
</feature>
<reference evidence="19 20" key="1">
    <citation type="journal article" date="2024" name="BMC Genomics">
        <title>Genome assembly of redclaw crayfish (Cherax quadricarinatus) provides insights into its immune adaptation and hypoxia tolerance.</title>
        <authorList>
            <person name="Liu Z."/>
            <person name="Zheng J."/>
            <person name="Li H."/>
            <person name="Fang K."/>
            <person name="Wang S."/>
            <person name="He J."/>
            <person name="Zhou D."/>
            <person name="Weng S."/>
            <person name="Chi M."/>
            <person name="Gu Z."/>
            <person name="He J."/>
            <person name="Li F."/>
            <person name="Wang M."/>
        </authorList>
    </citation>
    <scope>NUCLEOTIDE SEQUENCE [LARGE SCALE GENOMIC DNA]</scope>
    <source>
        <strain evidence="19">ZL_2023a</strain>
    </source>
</reference>
<comment type="catalytic activity">
    <reaction evidence="14">
        <text>a di-trans,poly-cis-dolichyl beta-D-mannosyl phosphate + L-threonyl-[protein] = 3-O-(alpha-D-mannosyl)-L-threonyl-[protein] + a di-trans,poly-cis-dolichyl phosphate + H(+)</text>
        <dbReference type="Rhea" id="RHEA:53396"/>
        <dbReference type="Rhea" id="RHEA-COMP:11060"/>
        <dbReference type="Rhea" id="RHEA-COMP:13547"/>
        <dbReference type="Rhea" id="RHEA-COMP:19498"/>
        <dbReference type="Rhea" id="RHEA-COMP:19501"/>
        <dbReference type="ChEBI" id="CHEBI:15378"/>
        <dbReference type="ChEBI" id="CHEBI:30013"/>
        <dbReference type="ChEBI" id="CHEBI:57683"/>
        <dbReference type="ChEBI" id="CHEBI:58211"/>
        <dbReference type="ChEBI" id="CHEBI:137323"/>
        <dbReference type="EC" id="2.4.1.109"/>
    </reaction>
</comment>
<keyword evidence="8 17" id="KW-0812">Transmembrane</keyword>
<evidence type="ECO:0000256" key="15">
    <source>
        <dbReference type="ARBA" id="ARBA00045102"/>
    </source>
</evidence>
<evidence type="ECO:0000256" key="11">
    <source>
        <dbReference type="ARBA" id="ARBA00022824"/>
    </source>
</evidence>
<evidence type="ECO:0000256" key="2">
    <source>
        <dbReference type="ARBA" id="ARBA00004141"/>
    </source>
</evidence>
<dbReference type="InterPro" id="IPR013618">
    <property type="entry name" value="TMTC_DUF1736"/>
</dbReference>
<comment type="caution">
    <text evidence="19">The sequence shown here is derived from an EMBL/GenBank/DDBJ whole genome shotgun (WGS) entry which is preliminary data.</text>
</comment>
<keyword evidence="13 17" id="KW-0472">Membrane</keyword>
<dbReference type="GO" id="GO:0005789">
    <property type="term" value="C:endoplasmic reticulum membrane"/>
    <property type="evidence" value="ECO:0007669"/>
    <property type="project" value="TreeGrafter"/>
</dbReference>
<sequence length="461" mass="50767">MPTFTPADNPAAHASSVLTRALSIARAWAVHARLLLWPATLSFDWSMGSVPLVTSLSDPANLETVALLVCVLALAVTASTACWRARQHLTKIYTYHTQHSYHDALNNNIQQGDITYIPYYLRHPLKPHPNPLLLVLAWALLVLPFLPASNLATYVGFVVAERVLYLPSMGACLLVALGYQNLWRSITSYKWHRTGDSRSRTRWWRGGGWRVAATGAWVALLLLLGARTLRRNQDWHSDEALYRSGAAVNPPKALSNLGVVYSEQGRLQEAEAAYRGALRHAPTMADTHFNLGLLLASTGRTQEATECYRAALWSRPWLAQAHLGLAAALQQLGRDAEAVKVLEACRSAASAPARDGWSHSWAVTTCRQRLARAHILAGRPHDALEEVGHALQHAPDGYGTHSLHTLAAEAHLEAGEHAEAQAALSRVLAAHPHHVPAHLTFSRMLQANVSYCLSRTVWRKR</sequence>
<evidence type="ECO:0000256" key="14">
    <source>
        <dbReference type="ARBA" id="ARBA00045085"/>
    </source>
</evidence>
<comment type="similarity">
    <text evidence="5">Belongs to the TMTC family.</text>
</comment>
<dbReference type="Gene3D" id="1.25.40.10">
    <property type="entry name" value="Tetratricopeptide repeat domain"/>
    <property type="match status" value="2"/>
</dbReference>
<comment type="function">
    <text evidence="1">Transfers mannosyl residues to the hydroxyl group of serine or threonine residues.</text>
</comment>
<keyword evidence="7" id="KW-0808">Transferase</keyword>
<dbReference type="Pfam" id="PF08409">
    <property type="entry name" value="TMTC_DUF1736"/>
    <property type="match status" value="1"/>
</dbReference>
<evidence type="ECO:0000256" key="16">
    <source>
        <dbReference type="PROSITE-ProRule" id="PRU00339"/>
    </source>
</evidence>
<dbReference type="GO" id="GO:0004169">
    <property type="term" value="F:dolichyl-phosphate-mannose-protein mannosyltransferase activity"/>
    <property type="evidence" value="ECO:0007669"/>
    <property type="project" value="UniProtKB-EC"/>
</dbReference>
<dbReference type="Pfam" id="PF13424">
    <property type="entry name" value="TPR_12"/>
    <property type="match status" value="1"/>
</dbReference>
<evidence type="ECO:0000256" key="9">
    <source>
        <dbReference type="ARBA" id="ARBA00022737"/>
    </source>
</evidence>
<dbReference type="InterPro" id="IPR011990">
    <property type="entry name" value="TPR-like_helical_dom_sf"/>
</dbReference>
<feature type="repeat" description="TPR" evidence="16">
    <location>
        <begin position="285"/>
        <end position="318"/>
    </location>
</feature>
<dbReference type="Proteomes" id="UP001445076">
    <property type="component" value="Unassembled WGS sequence"/>
</dbReference>